<evidence type="ECO:0000313" key="2">
    <source>
        <dbReference type="Proteomes" id="UP000426265"/>
    </source>
</evidence>
<dbReference type="EMBL" id="CACRSJ010000104">
    <property type="protein sequence ID" value="VYS49612.1"/>
    <property type="molecule type" value="Genomic_DNA"/>
</dbReference>
<evidence type="ECO:0000313" key="1">
    <source>
        <dbReference type="EMBL" id="VYS49612.1"/>
    </source>
</evidence>
<proteinExistence type="predicted"/>
<protein>
    <submittedName>
        <fullName evidence="1">Uncharacterized protein</fullName>
    </submittedName>
</protein>
<sequence length="42" mass="4333">TLRSVAGQKFGFSAATFSSSATVELKFKPPVSSNLVAATSEL</sequence>
<organism evidence="1 2">
    <name type="scientific">Arabidopsis thaliana</name>
    <name type="common">Mouse-ear cress</name>
    <dbReference type="NCBI Taxonomy" id="3702"/>
    <lineage>
        <taxon>Eukaryota</taxon>
        <taxon>Viridiplantae</taxon>
        <taxon>Streptophyta</taxon>
        <taxon>Embryophyta</taxon>
        <taxon>Tracheophyta</taxon>
        <taxon>Spermatophyta</taxon>
        <taxon>Magnoliopsida</taxon>
        <taxon>eudicotyledons</taxon>
        <taxon>Gunneridae</taxon>
        <taxon>Pentapetalae</taxon>
        <taxon>rosids</taxon>
        <taxon>malvids</taxon>
        <taxon>Brassicales</taxon>
        <taxon>Brassicaceae</taxon>
        <taxon>Camelineae</taxon>
        <taxon>Arabidopsis</taxon>
    </lineage>
</organism>
<dbReference type="Proteomes" id="UP000426265">
    <property type="component" value="Unassembled WGS sequence"/>
</dbReference>
<accession>A0A654EQ04</accession>
<reference evidence="1 2" key="1">
    <citation type="submission" date="2019-11" db="EMBL/GenBank/DDBJ databases">
        <authorList>
            <person name="Jiao W.-B."/>
            <person name="Schneeberger K."/>
        </authorList>
    </citation>
    <scope>NUCLEOTIDE SEQUENCE [LARGE SCALE GENOMIC DNA]</scope>
    <source>
        <strain evidence="2">cv. An-1</strain>
    </source>
</reference>
<dbReference type="AlphaFoldDB" id="A0A654EQ04"/>
<feature type="non-terminal residue" evidence="1">
    <location>
        <position position="1"/>
    </location>
</feature>
<name>A0A654EQ04_ARATH</name>
<gene>
    <name evidence="1" type="ORF">AN1_LOCUS5088</name>
</gene>